<proteinExistence type="predicted"/>
<dbReference type="SUPFAM" id="SSF47598">
    <property type="entry name" value="Ribbon-helix-helix"/>
    <property type="match status" value="1"/>
</dbReference>
<organism evidence="1 2">
    <name type="scientific">Mesorhizobium vachelliae</name>
    <dbReference type="NCBI Taxonomy" id="3072309"/>
    <lineage>
        <taxon>Bacteria</taxon>
        <taxon>Pseudomonadati</taxon>
        <taxon>Pseudomonadota</taxon>
        <taxon>Alphaproteobacteria</taxon>
        <taxon>Hyphomicrobiales</taxon>
        <taxon>Phyllobacteriaceae</taxon>
        <taxon>Mesorhizobium</taxon>
    </lineage>
</organism>
<dbReference type="EMBL" id="JAVIIQ010000003">
    <property type="protein sequence ID" value="MDX8531237.1"/>
    <property type="molecule type" value="Genomic_DNA"/>
</dbReference>
<sequence>MVDQGTSANFDKRWDKAMKLYKGYAGSIEFDDEDMVFHGRILGIRDIVTFEAETAEELVKSFHDSVDDYLAFCKERGVDPQKPYSGKLALRTTPEIHALLGKAAASDGKSINQWVSDTLAEAARKRVDESSTKVTSRAH</sequence>
<dbReference type="Pfam" id="PF05534">
    <property type="entry name" value="HicB"/>
    <property type="match status" value="1"/>
</dbReference>
<dbReference type="SUPFAM" id="SSF143100">
    <property type="entry name" value="TTHA1013/TTHA0281-like"/>
    <property type="match status" value="1"/>
</dbReference>
<dbReference type="Gene3D" id="1.20.5.780">
    <property type="entry name" value="Single helix bin"/>
    <property type="match status" value="1"/>
</dbReference>
<dbReference type="InterPro" id="IPR035069">
    <property type="entry name" value="TTHA1013/TTHA0281-like"/>
</dbReference>
<dbReference type="Proteomes" id="UP001285154">
    <property type="component" value="Unassembled WGS sequence"/>
</dbReference>
<comment type="caution">
    <text evidence="1">The sequence shown here is derived from an EMBL/GenBank/DDBJ whole genome shotgun (WGS) entry which is preliminary data.</text>
</comment>
<dbReference type="InterPro" id="IPR010985">
    <property type="entry name" value="Ribbon_hlx_hlx"/>
</dbReference>
<protein>
    <submittedName>
        <fullName evidence="1">Type II toxin-antitoxin system HicB family antitoxin</fullName>
    </submittedName>
</protein>
<evidence type="ECO:0000313" key="1">
    <source>
        <dbReference type="EMBL" id="MDX8531237.1"/>
    </source>
</evidence>
<evidence type="ECO:0000313" key="2">
    <source>
        <dbReference type="Proteomes" id="UP001285154"/>
    </source>
</evidence>
<keyword evidence="2" id="KW-1185">Reference proteome</keyword>
<reference evidence="1 2" key="1">
    <citation type="submission" date="2023-08" db="EMBL/GenBank/DDBJ databases">
        <title>Implementing the SeqCode for naming new Mesorhizobium species isolated from Vachellia karroo root nodules.</title>
        <authorList>
            <person name="Van Lill M."/>
        </authorList>
    </citation>
    <scope>NUCLEOTIDE SEQUENCE [LARGE SCALE GENOMIC DNA]</scope>
    <source>
        <strain evidence="1 2">VK25D</strain>
    </source>
</reference>
<accession>A0ABU5A3N3</accession>
<dbReference type="InterPro" id="IPR008651">
    <property type="entry name" value="Uncharacterised_HicB"/>
</dbReference>
<name>A0ABU5A3N3_9HYPH</name>
<gene>
    <name evidence="1" type="ORF">RFM42_09605</name>
</gene>